<feature type="region of interest" description="Disordered" evidence="1">
    <location>
        <begin position="124"/>
        <end position="160"/>
    </location>
</feature>
<dbReference type="EMBL" id="CP036276">
    <property type="protein sequence ID" value="QDU44968.1"/>
    <property type="molecule type" value="Genomic_DNA"/>
</dbReference>
<evidence type="ECO:0000313" key="2">
    <source>
        <dbReference type="EMBL" id="QDU44968.1"/>
    </source>
</evidence>
<proteinExistence type="predicted"/>
<organism evidence="2 3">
    <name type="scientific">Symmachiella dynata</name>
    <dbReference type="NCBI Taxonomy" id="2527995"/>
    <lineage>
        <taxon>Bacteria</taxon>
        <taxon>Pseudomonadati</taxon>
        <taxon>Planctomycetota</taxon>
        <taxon>Planctomycetia</taxon>
        <taxon>Planctomycetales</taxon>
        <taxon>Planctomycetaceae</taxon>
        <taxon>Symmachiella</taxon>
    </lineage>
</organism>
<accession>A0A517ZR95</accession>
<dbReference type="AlphaFoldDB" id="A0A517ZR95"/>
<dbReference type="RefSeq" id="WP_145377246.1">
    <property type="nucleotide sequence ID" value="NZ_CAXBED010000032.1"/>
</dbReference>
<sequence>MSRKVLGLSAVFAMLAGLALTGGNQVEAGLFGGHKKSCGCYQEQGCFKKVKHSWFKKKHRKNRCCGPVDTCCAPVDTCCAPASCCAPAQCAPAPTCCAPAPTCEPACAPATCCAPAATCCAPAPSCAGSSAAPHVEDAPPAPAPPAEEAPAPAPAPKPEA</sequence>
<evidence type="ECO:0000313" key="3">
    <source>
        <dbReference type="Proteomes" id="UP000319383"/>
    </source>
</evidence>
<dbReference type="OrthoDB" id="9985773at2"/>
<feature type="compositionally biased region" description="Low complexity" evidence="1">
    <location>
        <begin position="124"/>
        <end position="133"/>
    </location>
</feature>
<keyword evidence="3" id="KW-1185">Reference proteome</keyword>
<protein>
    <submittedName>
        <fullName evidence="2">Uncharacterized protein</fullName>
    </submittedName>
</protein>
<feature type="compositionally biased region" description="Pro residues" evidence="1">
    <location>
        <begin position="139"/>
        <end position="160"/>
    </location>
</feature>
<evidence type="ECO:0000256" key="1">
    <source>
        <dbReference type="SAM" id="MobiDB-lite"/>
    </source>
</evidence>
<name>A0A517ZR95_9PLAN</name>
<dbReference type="Proteomes" id="UP000319383">
    <property type="component" value="Chromosome"/>
</dbReference>
<dbReference type="KEGG" id="sdyn:Mal52_34540"/>
<gene>
    <name evidence="2" type="ORF">Mal52_34540</name>
</gene>
<reference evidence="2 3" key="1">
    <citation type="submission" date="2019-02" db="EMBL/GenBank/DDBJ databases">
        <title>Deep-cultivation of Planctomycetes and their phenomic and genomic characterization uncovers novel biology.</title>
        <authorList>
            <person name="Wiegand S."/>
            <person name="Jogler M."/>
            <person name="Boedeker C."/>
            <person name="Pinto D."/>
            <person name="Vollmers J."/>
            <person name="Rivas-Marin E."/>
            <person name="Kohn T."/>
            <person name="Peeters S.H."/>
            <person name="Heuer A."/>
            <person name="Rast P."/>
            <person name="Oberbeckmann S."/>
            <person name="Bunk B."/>
            <person name="Jeske O."/>
            <person name="Meyerdierks A."/>
            <person name="Storesund J.E."/>
            <person name="Kallscheuer N."/>
            <person name="Luecker S."/>
            <person name="Lage O.M."/>
            <person name="Pohl T."/>
            <person name="Merkel B.J."/>
            <person name="Hornburger P."/>
            <person name="Mueller R.-W."/>
            <person name="Bruemmer F."/>
            <person name="Labrenz M."/>
            <person name="Spormann A.M."/>
            <person name="Op den Camp H."/>
            <person name="Overmann J."/>
            <person name="Amann R."/>
            <person name="Jetten M.S.M."/>
            <person name="Mascher T."/>
            <person name="Medema M.H."/>
            <person name="Devos D.P."/>
            <person name="Kaster A.-K."/>
            <person name="Ovreas L."/>
            <person name="Rohde M."/>
            <person name="Galperin M.Y."/>
            <person name="Jogler C."/>
        </authorList>
    </citation>
    <scope>NUCLEOTIDE SEQUENCE [LARGE SCALE GENOMIC DNA]</scope>
    <source>
        <strain evidence="2 3">Mal52</strain>
    </source>
</reference>